<keyword evidence="3" id="KW-1185">Reference proteome</keyword>
<proteinExistence type="predicted"/>
<dbReference type="GeneTree" id="ENSGT00940000165031"/>
<gene>
    <name evidence="2" type="primary">SCLT1</name>
</gene>
<dbReference type="InterPro" id="IPR031476">
    <property type="entry name" value="DUF4686"/>
</dbReference>
<dbReference type="PANTHER" id="PTHR34479">
    <property type="entry name" value="COILED-COIL DOMAIN-CONTAINING PROTEIN 30"/>
    <property type="match status" value="1"/>
</dbReference>
<organism evidence="2 3">
    <name type="scientific">Anabas testudineus</name>
    <name type="common">Climbing perch</name>
    <name type="synonym">Anthias testudineus</name>
    <dbReference type="NCBI Taxonomy" id="64144"/>
    <lineage>
        <taxon>Eukaryota</taxon>
        <taxon>Metazoa</taxon>
        <taxon>Chordata</taxon>
        <taxon>Craniata</taxon>
        <taxon>Vertebrata</taxon>
        <taxon>Euteleostomi</taxon>
        <taxon>Actinopterygii</taxon>
        <taxon>Neopterygii</taxon>
        <taxon>Teleostei</taxon>
        <taxon>Neoteleostei</taxon>
        <taxon>Acanthomorphata</taxon>
        <taxon>Anabantaria</taxon>
        <taxon>Anabantiformes</taxon>
        <taxon>Anabantoidei</taxon>
        <taxon>Anabantidae</taxon>
        <taxon>Anabas</taxon>
    </lineage>
</organism>
<dbReference type="Proteomes" id="UP000265040">
    <property type="component" value="Chromosome 7"/>
</dbReference>
<keyword evidence="1" id="KW-0175">Coiled coil</keyword>
<evidence type="ECO:0000256" key="1">
    <source>
        <dbReference type="SAM" id="Coils"/>
    </source>
</evidence>
<accession>A0A7N6AC79</accession>
<evidence type="ECO:0000313" key="3">
    <source>
        <dbReference type="Proteomes" id="UP000265040"/>
    </source>
</evidence>
<dbReference type="Ensembl" id="ENSATET00000071997.1">
    <property type="protein sequence ID" value="ENSATEP00000046471.1"/>
    <property type="gene ID" value="ENSATEG00000029041.1"/>
</dbReference>
<sequence length="653" mass="75740">MIEEVKNVSEDMQKSIDNITKAHRGEISREQNEHQRLERELEEMSDKLTMAHQDIYRLTSELDAAKSNIVPFSTFSASEIEEMIQQLDDMREELVTTRVKDSTKMQQAKERQDRLAAENRALRERVSNLELEKKSLLEKLVLHDTGRDVVAKEDQNELALQAQVSGGHDLMVNQKVAEAKHMEQDLQMVKNENLSHITCLKQLNNLQVKIDEERQMASQLQQSLQARINKGQALIESQNLLLSQWAEDFKQIEQNLQQAQRMFTSAEKELHIEREKSMDLERQNTLLEEEKIRICAELNQVQIKLMQTEETVHTQEAQCEHQQQKIEELQLEVERSHSATASLQKDLQAESARLTAAEEKVFDLQEQLKTAQDQLSVEDVQADERRHLEAIVGWDLSETSALKAEEDQMDQKKLSRCAYQLETRVTILEDELSKAREDATDSQNCSHRLQLELVDSQLECDRLQWELKQALLQRDTKASEFMEKQRQDKIILHQAKHETAERDKTIRKLENDLKLASIRSQKDKDMINTVMETTEKLWEEKRELLHKISEAEEMGSKGTMAASNAQHRVNLLEAENRHLQEQTLKLSSQVSCLQKKLRNTQSLYNTENDKTLNLTLPLVPPQTKSSTIAHSDREFFLSTVCSRETFGVFYKIP</sequence>
<feature type="coiled-coil region" evidence="1">
    <location>
        <begin position="2"/>
        <end position="139"/>
    </location>
</feature>
<reference evidence="2" key="3">
    <citation type="submission" date="2025-09" db="UniProtKB">
        <authorList>
            <consortium name="Ensembl"/>
        </authorList>
    </citation>
    <scope>IDENTIFICATION</scope>
</reference>
<dbReference type="Pfam" id="PF15742">
    <property type="entry name" value="DUF4686"/>
    <property type="match status" value="1"/>
</dbReference>
<dbReference type="InterPro" id="IPR052825">
    <property type="entry name" value="CCD-Prefoldin_beta-like"/>
</dbReference>
<name>A0A7N6AC79_ANATE</name>
<dbReference type="PANTHER" id="PTHR34479:SF1">
    <property type="entry name" value="COILED-COIL DOMAIN-CONTAINING PROTEIN 30"/>
    <property type="match status" value="1"/>
</dbReference>
<evidence type="ECO:0000313" key="2">
    <source>
        <dbReference type="Ensembl" id="ENSATEP00000046471.1"/>
    </source>
</evidence>
<dbReference type="AlphaFoldDB" id="A0A7N6AC79"/>
<dbReference type="InParanoid" id="A0A7N6AC79"/>
<dbReference type="OrthoDB" id="10007527at2759"/>
<protein>
    <submittedName>
        <fullName evidence="2">Uncharacterized protein</fullName>
    </submittedName>
</protein>
<feature type="coiled-coil region" evidence="1">
    <location>
        <begin position="562"/>
        <end position="589"/>
    </location>
</feature>
<reference evidence="2" key="1">
    <citation type="submission" date="2021-04" db="EMBL/GenBank/DDBJ databases">
        <authorList>
            <consortium name="Wellcome Sanger Institute Data Sharing"/>
        </authorList>
    </citation>
    <scope>NUCLEOTIDE SEQUENCE [LARGE SCALE GENOMIC DNA]</scope>
</reference>
<feature type="coiled-coil region" evidence="1">
    <location>
        <begin position="172"/>
        <end position="374"/>
    </location>
</feature>
<reference evidence="2" key="2">
    <citation type="submission" date="2025-08" db="UniProtKB">
        <authorList>
            <consortium name="Ensembl"/>
        </authorList>
    </citation>
    <scope>IDENTIFICATION</scope>
</reference>